<sequence length="782" mass="86520">MTIVAFAEKNKAAEEIANILGKGNYKRTSIEGIAVYRFTRNGKEWAISGLAGHIMGYDFPAEYNSWTGVSPGALLDISPIKMVTKENFAFAIEKLAKEAEMIILACDYDREGENIGFEAKELAERVAKVPIKRARYSTFSQNEIENAFDNPGEPDAALAMAAETRQILDLKMGAAFTRYVTLSVREKAFTKEILSIGPCQTPTCGFVYEREKLIREFQPKDFWKITADFDAGGNVFTGTHRAGNISEKSKADEIMARIKGEKTATVNKKDVREQSLAPPVPLNTTEFLKRASSFLNISPEKSLEIAEQLYLSGLTSYPRTETNKYADDFDYKTILADLAKNPDYTKTVSQIVTAEGGIKAKNGPKDAKDHPPIHPIRGANKQTVESMVKLPGAYVVYDLICRHFLANLMPSAIFEKTKLEMKIKEDLFDAAGSIKKFAGWLEIYDFETKNDKFLPNIDEGDTTGVKKILNTASKTAPPKKLTEAELLTLMDKNGIGTKATAPAHIETNKKRGYFEAKGKTLSILNTGYMLMESLDASVPILIQPKIRAQIEELIQQVEDGKISMEEAVATGTELIKQMYADLTENKDRLVTKLSGSIKTEAAEEDKKNYIGVCPVCQNALRIVTTDNGRFVGCVGYPDCSETYPLPKAGAITVLRTKNCPKGGAAVLDVGKKYEWAVGIGPCFSCDQNITCNPPEVVGACPRCKEGEMQLIEYKDGRFLKCTLQCGHTQSLPDKGRMTILDQKCEICGWNLFRVKEQGKDAAEFCANRRCKAIGMRKKAEAE</sequence>
<evidence type="ECO:0000259" key="17">
    <source>
        <dbReference type="PROSITE" id="PS52039"/>
    </source>
</evidence>
<dbReference type="GO" id="GO:0003677">
    <property type="term" value="F:DNA binding"/>
    <property type="evidence" value="ECO:0007669"/>
    <property type="project" value="UniProtKB-KW"/>
</dbReference>
<keyword evidence="11 18" id="KW-0413">Isomerase</keyword>
<dbReference type="InterPro" id="IPR013825">
    <property type="entry name" value="Topo_IA_cen_sub2"/>
</dbReference>
<dbReference type="PANTHER" id="PTHR11390:SF21">
    <property type="entry name" value="DNA TOPOISOMERASE 3-ALPHA"/>
    <property type="match status" value="1"/>
</dbReference>
<dbReference type="PROSITE" id="PS52039">
    <property type="entry name" value="TOPO_IA_2"/>
    <property type="match status" value="1"/>
</dbReference>
<dbReference type="InterPro" id="IPR023406">
    <property type="entry name" value="Topo_IA_AS"/>
</dbReference>
<comment type="cofactor">
    <cofactor evidence="2">
        <name>Mg(2+)</name>
        <dbReference type="ChEBI" id="CHEBI:18420"/>
    </cofactor>
</comment>
<dbReference type="InterPro" id="IPR034144">
    <property type="entry name" value="TOPRIM_TopoIII"/>
</dbReference>
<protein>
    <recommendedName>
        <fullName evidence="4">DNA topoisomerase</fullName>
        <ecNumber evidence="4">5.6.2.1</ecNumber>
    </recommendedName>
    <alternativeName>
        <fullName evidence="15">Omega-protein</fullName>
    </alternativeName>
    <alternativeName>
        <fullName evidence="14">Relaxing enzyme</fullName>
    </alternativeName>
    <alternativeName>
        <fullName evidence="12">Swivelase</fullName>
    </alternativeName>
    <alternativeName>
        <fullName evidence="13">Untwisting enzyme</fullName>
    </alternativeName>
</protein>
<dbReference type="GO" id="GO:0006310">
    <property type="term" value="P:DNA recombination"/>
    <property type="evidence" value="ECO:0007669"/>
    <property type="project" value="TreeGrafter"/>
</dbReference>
<evidence type="ECO:0000256" key="4">
    <source>
        <dbReference type="ARBA" id="ARBA00012891"/>
    </source>
</evidence>
<keyword evidence="7" id="KW-0863">Zinc-finger</keyword>
<dbReference type="Gene3D" id="3.30.65.10">
    <property type="entry name" value="Bacterial Topoisomerase I, domain 1"/>
    <property type="match status" value="1"/>
</dbReference>
<dbReference type="GeneID" id="85195551"/>
<dbReference type="Pfam" id="PF01131">
    <property type="entry name" value="Topoisom_bac"/>
    <property type="match status" value="1"/>
</dbReference>
<comment type="similarity">
    <text evidence="3">Belongs to the type IA topoisomerase family.</text>
</comment>
<evidence type="ECO:0000256" key="10">
    <source>
        <dbReference type="ARBA" id="ARBA00023125"/>
    </source>
</evidence>
<evidence type="ECO:0000313" key="18">
    <source>
        <dbReference type="EMBL" id="WNY23694.1"/>
    </source>
</evidence>
<dbReference type="PRINTS" id="PR00417">
    <property type="entry name" value="PRTPISMRASEI"/>
</dbReference>
<dbReference type="SMART" id="SM00436">
    <property type="entry name" value="TOP1Bc"/>
    <property type="match status" value="1"/>
</dbReference>
<evidence type="ECO:0000256" key="11">
    <source>
        <dbReference type="ARBA" id="ARBA00023235"/>
    </source>
</evidence>
<dbReference type="EMBL" id="CP131059">
    <property type="protein sequence ID" value="WNY23694.1"/>
    <property type="molecule type" value="Genomic_DNA"/>
</dbReference>
<dbReference type="InterPro" id="IPR003602">
    <property type="entry name" value="Topo_IA_DNA-bd_dom"/>
</dbReference>
<dbReference type="Pfam" id="PF01396">
    <property type="entry name" value="Zn_ribbon_Top1"/>
    <property type="match status" value="2"/>
</dbReference>
<evidence type="ECO:0000256" key="3">
    <source>
        <dbReference type="ARBA" id="ARBA00009446"/>
    </source>
</evidence>
<dbReference type="Gene3D" id="1.10.460.10">
    <property type="entry name" value="Topoisomerase I, domain 2"/>
    <property type="match status" value="1"/>
</dbReference>
<dbReference type="CDD" id="cd03362">
    <property type="entry name" value="TOPRIM_TopoIA_TopoIII"/>
    <property type="match status" value="1"/>
</dbReference>
<keyword evidence="8" id="KW-0862">Zinc</keyword>
<dbReference type="PROSITE" id="PS00396">
    <property type="entry name" value="TOPO_IA_1"/>
    <property type="match status" value="1"/>
</dbReference>
<dbReference type="PROSITE" id="PS50880">
    <property type="entry name" value="TOPRIM"/>
    <property type="match status" value="1"/>
</dbReference>
<dbReference type="Gene3D" id="1.10.290.10">
    <property type="entry name" value="Topoisomerase I, domain 4"/>
    <property type="match status" value="1"/>
</dbReference>
<dbReference type="InterPro" id="IPR000380">
    <property type="entry name" value="Topo_IA"/>
</dbReference>
<evidence type="ECO:0000256" key="9">
    <source>
        <dbReference type="ARBA" id="ARBA00023029"/>
    </source>
</evidence>
<evidence type="ECO:0000256" key="14">
    <source>
        <dbReference type="ARBA" id="ARBA00032235"/>
    </source>
</evidence>
<name>A0AA96UZR4_9EURY</name>
<dbReference type="Gene3D" id="2.70.20.10">
    <property type="entry name" value="Topoisomerase I, domain 3"/>
    <property type="match status" value="1"/>
</dbReference>
<keyword evidence="19" id="KW-1185">Reference proteome</keyword>
<keyword evidence="6" id="KW-0677">Repeat</keyword>
<dbReference type="GO" id="GO:0006281">
    <property type="term" value="P:DNA repair"/>
    <property type="evidence" value="ECO:0007669"/>
    <property type="project" value="TreeGrafter"/>
</dbReference>
<evidence type="ECO:0000256" key="1">
    <source>
        <dbReference type="ARBA" id="ARBA00000213"/>
    </source>
</evidence>
<dbReference type="FunFam" id="3.30.65.10:FF:000008">
    <property type="entry name" value="DNA topoisomerase I"/>
    <property type="match status" value="1"/>
</dbReference>
<evidence type="ECO:0000259" key="16">
    <source>
        <dbReference type="PROSITE" id="PS50880"/>
    </source>
</evidence>
<dbReference type="GO" id="GO:0006265">
    <property type="term" value="P:DNA topological change"/>
    <property type="evidence" value="ECO:0007669"/>
    <property type="project" value="InterPro"/>
</dbReference>
<dbReference type="InterPro" id="IPR023405">
    <property type="entry name" value="Topo_IA_core_domain"/>
</dbReference>
<keyword evidence="10" id="KW-0238">DNA-binding</keyword>
<dbReference type="InterPro" id="IPR013498">
    <property type="entry name" value="Topo_IA_Znf"/>
</dbReference>
<dbReference type="Gene3D" id="3.40.50.140">
    <property type="match status" value="1"/>
</dbReference>
<evidence type="ECO:0000256" key="7">
    <source>
        <dbReference type="ARBA" id="ARBA00022771"/>
    </source>
</evidence>
<dbReference type="InterPro" id="IPR003601">
    <property type="entry name" value="Topo_IA_2"/>
</dbReference>
<dbReference type="GO" id="GO:0003917">
    <property type="term" value="F:DNA topoisomerase type I (single strand cut, ATP-independent) activity"/>
    <property type="evidence" value="ECO:0007669"/>
    <property type="project" value="UniProtKB-EC"/>
</dbReference>
<organism evidence="18 19">
    <name type="scientific">Methanimicrococcus hongohii</name>
    <dbReference type="NCBI Taxonomy" id="3028295"/>
    <lineage>
        <taxon>Archaea</taxon>
        <taxon>Methanobacteriati</taxon>
        <taxon>Methanobacteriota</taxon>
        <taxon>Stenosarchaea group</taxon>
        <taxon>Methanomicrobia</taxon>
        <taxon>Methanosarcinales</taxon>
        <taxon>Methanosarcinaceae</taxon>
        <taxon>Methanimicrococcus</taxon>
    </lineage>
</organism>
<accession>A0AA96UZR4</accession>
<dbReference type="Pfam" id="PF01751">
    <property type="entry name" value="Toprim"/>
    <property type="match status" value="1"/>
</dbReference>
<keyword evidence="9" id="KW-0799">Topoisomerase</keyword>
<dbReference type="CDD" id="cd00186">
    <property type="entry name" value="TOP1Ac"/>
    <property type="match status" value="1"/>
</dbReference>
<dbReference type="AlphaFoldDB" id="A0AA96UZR4"/>
<dbReference type="InterPro" id="IPR013824">
    <property type="entry name" value="Topo_IA_cen_sub1"/>
</dbReference>
<dbReference type="SUPFAM" id="SSF56712">
    <property type="entry name" value="Prokaryotic type I DNA topoisomerase"/>
    <property type="match status" value="1"/>
</dbReference>
<dbReference type="Proteomes" id="UP001302978">
    <property type="component" value="Chromosome"/>
</dbReference>
<keyword evidence="5" id="KW-0479">Metal-binding</keyword>
<gene>
    <name evidence="18" type="primary">topA_2</name>
    <name evidence="18" type="ORF">MmiHf6_10070</name>
</gene>
<dbReference type="RefSeq" id="WP_316556834.1">
    <property type="nucleotide sequence ID" value="NZ_CP131059.1"/>
</dbReference>
<feature type="domain" description="Toprim" evidence="16">
    <location>
        <begin position="2"/>
        <end position="144"/>
    </location>
</feature>
<comment type="catalytic activity">
    <reaction evidence="1">
        <text>ATP-independent breakage of single-stranded DNA, followed by passage and rejoining.</text>
        <dbReference type="EC" id="5.6.2.1"/>
    </reaction>
</comment>
<dbReference type="KEGG" id="mehf:MmiHf6_10070"/>
<dbReference type="SMART" id="SM00493">
    <property type="entry name" value="TOPRIM"/>
    <property type="match status" value="1"/>
</dbReference>
<evidence type="ECO:0000256" key="13">
    <source>
        <dbReference type="ARBA" id="ARBA00031985"/>
    </source>
</evidence>
<evidence type="ECO:0000256" key="12">
    <source>
        <dbReference type="ARBA" id="ARBA00030003"/>
    </source>
</evidence>
<dbReference type="InterPro" id="IPR006171">
    <property type="entry name" value="TOPRIM_dom"/>
</dbReference>
<dbReference type="InterPro" id="IPR013826">
    <property type="entry name" value="Topo_IA_cen_sub3"/>
</dbReference>
<proteinExistence type="inferred from homology"/>
<evidence type="ECO:0000256" key="8">
    <source>
        <dbReference type="ARBA" id="ARBA00022833"/>
    </source>
</evidence>
<dbReference type="SUPFAM" id="SSF57783">
    <property type="entry name" value="Zinc beta-ribbon"/>
    <property type="match status" value="1"/>
</dbReference>
<dbReference type="GO" id="GO:0005694">
    <property type="term" value="C:chromosome"/>
    <property type="evidence" value="ECO:0007669"/>
    <property type="project" value="InterPro"/>
</dbReference>
<dbReference type="SMART" id="SM00437">
    <property type="entry name" value="TOP1Ac"/>
    <property type="match status" value="1"/>
</dbReference>
<feature type="domain" description="Topo IA-type catalytic" evidence="17">
    <location>
        <begin position="155"/>
        <end position="579"/>
    </location>
</feature>
<dbReference type="PANTHER" id="PTHR11390">
    <property type="entry name" value="PROKARYOTIC DNA TOPOISOMERASE"/>
    <property type="match status" value="1"/>
</dbReference>
<dbReference type="InterPro" id="IPR013497">
    <property type="entry name" value="Topo_IA_cen"/>
</dbReference>
<evidence type="ECO:0000256" key="5">
    <source>
        <dbReference type="ARBA" id="ARBA00022723"/>
    </source>
</evidence>
<evidence type="ECO:0000313" key="19">
    <source>
        <dbReference type="Proteomes" id="UP001302978"/>
    </source>
</evidence>
<evidence type="ECO:0000256" key="6">
    <source>
        <dbReference type="ARBA" id="ARBA00022737"/>
    </source>
</evidence>
<reference evidence="18 19" key="1">
    <citation type="submission" date="2023-07" db="EMBL/GenBank/DDBJ databases">
        <title>Closed genoem sequence of Methanomicrococcus sp. Hf6.</title>
        <authorList>
            <person name="Poehlein A."/>
            <person name="Protasov E."/>
            <person name="Platt K."/>
            <person name="Reeh H."/>
            <person name="Daniel R."/>
            <person name="Brune A."/>
        </authorList>
    </citation>
    <scope>NUCLEOTIDE SEQUENCE [LARGE SCALE GENOMIC DNA]</scope>
    <source>
        <strain evidence="18 19">Hf6</strain>
    </source>
</reference>
<dbReference type="EC" id="5.6.2.1" evidence="4"/>
<evidence type="ECO:0000256" key="15">
    <source>
        <dbReference type="ARBA" id="ARBA00032877"/>
    </source>
</evidence>
<dbReference type="FunFam" id="1.10.290.10:FF:000003">
    <property type="entry name" value="DNA topoisomerase"/>
    <property type="match status" value="1"/>
</dbReference>
<evidence type="ECO:0000256" key="2">
    <source>
        <dbReference type="ARBA" id="ARBA00001946"/>
    </source>
</evidence>
<dbReference type="GO" id="GO:0008270">
    <property type="term" value="F:zinc ion binding"/>
    <property type="evidence" value="ECO:0007669"/>
    <property type="project" value="UniProtKB-KW"/>
</dbReference>